<protein>
    <recommendedName>
        <fullName evidence="2">DUF4440 domain-containing protein</fullName>
    </recommendedName>
</protein>
<comment type="caution">
    <text evidence="3">The sequence shown here is derived from an EMBL/GenBank/DDBJ whole genome shotgun (WGS) entry which is preliminary data.</text>
</comment>
<dbReference type="AlphaFoldDB" id="A0A7K1GFK6"/>
<dbReference type="EMBL" id="WJYA01000009">
    <property type="protein sequence ID" value="MTE28090.1"/>
    <property type="molecule type" value="Genomic_DNA"/>
</dbReference>
<dbReference type="InterPro" id="IPR027843">
    <property type="entry name" value="DUF4440"/>
</dbReference>
<evidence type="ECO:0000313" key="3">
    <source>
        <dbReference type="EMBL" id="MTE28090.1"/>
    </source>
</evidence>
<keyword evidence="4" id="KW-1185">Reference proteome</keyword>
<feature type="chain" id="PRO_5029788383" description="DUF4440 domain-containing protein" evidence="1">
    <location>
        <begin position="24"/>
        <end position="167"/>
    </location>
</feature>
<gene>
    <name evidence="3" type="ORF">F1003_14205</name>
</gene>
<dbReference type="PROSITE" id="PS51257">
    <property type="entry name" value="PROKAR_LIPOPROTEIN"/>
    <property type="match status" value="1"/>
</dbReference>
<dbReference type="RefSeq" id="WP_155090099.1">
    <property type="nucleotide sequence ID" value="NZ_WJYA01000009.1"/>
</dbReference>
<feature type="signal peptide" evidence="1">
    <location>
        <begin position="1"/>
        <end position="23"/>
    </location>
</feature>
<proteinExistence type="predicted"/>
<organism evidence="3 4">
    <name type="scientific">Winogradskyella ouciana</name>
    <dbReference type="NCBI Taxonomy" id="2608631"/>
    <lineage>
        <taxon>Bacteria</taxon>
        <taxon>Pseudomonadati</taxon>
        <taxon>Bacteroidota</taxon>
        <taxon>Flavobacteriia</taxon>
        <taxon>Flavobacteriales</taxon>
        <taxon>Flavobacteriaceae</taxon>
        <taxon>Winogradskyella</taxon>
    </lineage>
</organism>
<dbReference type="InterPro" id="IPR032710">
    <property type="entry name" value="NTF2-like_dom_sf"/>
</dbReference>
<sequence>MKAKTVLKLFSIFALVAFTFASCHDQKKVDFESEKEEILKLHNAQRDYHFNKDSIAFANQLSKNFISVTRGEISSPKKDETISRYHGYFSSVEFLKWDDVSDPIIKFSDDGSMAYTIVDKIVAVSHKDENGNPTEGQTHFAWTAIYKKYGDQWKIDCVTSTNKPIEE</sequence>
<evidence type="ECO:0000259" key="2">
    <source>
        <dbReference type="Pfam" id="PF14534"/>
    </source>
</evidence>
<feature type="domain" description="DUF4440" evidence="2">
    <location>
        <begin position="38"/>
        <end position="155"/>
    </location>
</feature>
<accession>A0A7K1GFK6</accession>
<evidence type="ECO:0000313" key="4">
    <source>
        <dbReference type="Proteomes" id="UP000447545"/>
    </source>
</evidence>
<name>A0A7K1GFK6_9FLAO</name>
<keyword evidence="1" id="KW-0732">Signal</keyword>
<evidence type="ECO:0000256" key="1">
    <source>
        <dbReference type="SAM" id="SignalP"/>
    </source>
</evidence>
<dbReference type="SUPFAM" id="SSF54427">
    <property type="entry name" value="NTF2-like"/>
    <property type="match status" value="1"/>
</dbReference>
<dbReference type="Gene3D" id="3.10.450.50">
    <property type="match status" value="1"/>
</dbReference>
<dbReference type="Proteomes" id="UP000447545">
    <property type="component" value="Unassembled WGS sequence"/>
</dbReference>
<dbReference type="Pfam" id="PF14534">
    <property type="entry name" value="DUF4440"/>
    <property type="match status" value="1"/>
</dbReference>
<reference evidence="3 4" key="1">
    <citation type="submission" date="2019-11" db="EMBL/GenBank/DDBJ databases">
        <title>Winogradskyella ouciana sp. nov., isolated from the hadal seawater of the Mariana Trench.</title>
        <authorList>
            <person name="Liu R."/>
        </authorList>
    </citation>
    <scope>NUCLEOTIDE SEQUENCE [LARGE SCALE GENOMIC DNA]</scope>
    <source>
        <strain evidence="3 4">ZXX205</strain>
    </source>
</reference>